<dbReference type="PANTHER" id="PTHR12947">
    <property type="entry name" value="AMSH-LIKE PROTEASE"/>
    <property type="match status" value="1"/>
</dbReference>
<dbReference type="Gene3D" id="3.40.140.10">
    <property type="entry name" value="Cytidine Deaminase, domain 2"/>
    <property type="match status" value="1"/>
</dbReference>
<dbReference type="Pfam" id="PF01398">
    <property type="entry name" value="JAB"/>
    <property type="match status" value="1"/>
</dbReference>
<dbReference type="InterPro" id="IPR044098">
    <property type="entry name" value="STAMBP/STALP-like_MPN"/>
</dbReference>
<feature type="region of interest" description="Disordered" evidence="9">
    <location>
        <begin position="193"/>
        <end position="355"/>
    </location>
</feature>
<dbReference type="CDD" id="cd08066">
    <property type="entry name" value="MPN_AMSH_like"/>
    <property type="match status" value="1"/>
</dbReference>
<dbReference type="EMBL" id="JBFCZG010000002">
    <property type="protein sequence ID" value="KAL3426367.1"/>
    <property type="molecule type" value="Genomic_DNA"/>
</dbReference>
<evidence type="ECO:0000313" key="12">
    <source>
        <dbReference type="Proteomes" id="UP001629113"/>
    </source>
</evidence>
<protein>
    <submittedName>
        <fullName evidence="11">Endosome-associated ubiquitin isopeptidase</fullName>
    </submittedName>
</protein>
<evidence type="ECO:0000256" key="1">
    <source>
        <dbReference type="ARBA" id="ARBA00001947"/>
    </source>
</evidence>
<keyword evidence="12" id="KW-1185">Reference proteome</keyword>
<dbReference type="Proteomes" id="UP001629113">
    <property type="component" value="Unassembled WGS sequence"/>
</dbReference>
<evidence type="ECO:0000313" key="11">
    <source>
        <dbReference type="EMBL" id="KAL3426367.1"/>
    </source>
</evidence>
<dbReference type="PROSITE" id="PS50249">
    <property type="entry name" value="MPN"/>
    <property type="match status" value="1"/>
</dbReference>
<gene>
    <name evidence="11" type="ORF">PVAG01_03158</name>
</gene>
<dbReference type="InterPro" id="IPR015063">
    <property type="entry name" value="USP8_dimer"/>
</dbReference>
<comment type="cofactor">
    <cofactor evidence="1">
        <name>Zn(2+)</name>
        <dbReference type="ChEBI" id="CHEBI:29105"/>
    </cofactor>
</comment>
<evidence type="ECO:0000256" key="6">
    <source>
        <dbReference type="ARBA" id="ARBA00022801"/>
    </source>
</evidence>
<comment type="caution">
    <text evidence="11">The sequence shown here is derived from an EMBL/GenBank/DDBJ whole genome shotgun (WGS) entry which is preliminary data.</text>
</comment>
<accession>A0ABR4PT94</accession>
<dbReference type="Pfam" id="PF08969">
    <property type="entry name" value="USP8_dimer"/>
    <property type="match status" value="1"/>
</dbReference>
<feature type="domain" description="MPN" evidence="10">
    <location>
        <begin position="371"/>
        <end position="498"/>
    </location>
</feature>
<sequence>MSHLAFAAHRISISTIMAGLQQLPKPMSVKEIVAKAQDFEFNPFVPLKYWIRTADTLLREAEIYEQEENNQQAYLLLMRYATLITEILPSHPSAKDPEYRPALKSLLKTLPDILQRLEVLKPRIELRHSRWQEALRRRRDASTALGHERSKSQARYDLAASDPAVAGNSTTLAAAEHEDLAVKVAHKEIRRRDAARKATRQAGVSEEEEQERRTAGLWDDWEAALSRNSQPDDTVRRNMEDSRRMLDAPHNIARDEVRRSVPRSGHTYNAPPLSQASSSYKYPSISKSQPLQYDGSTPTQSGSSSILHDSIVPSKPPKERYDEVPSHAPTAPPRPEKGARESQATTANEPASGYTFRPAAYLENGNPLRTVFINPTLRETFLEYASANTKAKLETCGMLCGTLISNALFISKLVIPEQESTSDTCETVNESALFDYCASEDLMVLGWIHTHPTQTCFMSSRDLHTHCGYQVMMPESIAIVCAPSKQPSWGCFRLTDPPGMKSILNCRQTGLFHPHEQDNIYTDALRPGHVYEAPGLEYRVVDLRPQN</sequence>
<evidence type="ECO:0000256" key="9">
    <source>
        <dbReference type="SAM" id="MobiDB-lite"/>
    </source>
</evidence>
<feature type="compositionally biased region" description="Basic and acidic residues" evidence="9">
    <location>
        <begin position="316"/>
        <end position="325"/>
    </location>
</feature>
<dbReference type="SUPFAM" id="SSF102712">
    <property type="entry name" value="JAB1/MPN domain"/>
    <property type="match status" value="1"/>
</dbReference>
<evidence type="ECO:0000256" key="3">
    <source>
        <dbReference type="ARBA" id="ARBA00022670"/>
    </source>
</evidence>
<keyword evidence="6" id="KW-0378">Hydrolase</keyword>
<evidence type="ECO:0000256" key="4">
    <source>
        <dbReference type="ARBA" id="ARBA00022723"/>
    </source>
</evidence>
<feature type="compositionally biased region" description="Low complexity" evidence="9">
    <location>
        <begin position="274"/>
        <end position="290"/>
    </location>
</feature>
<keyword evidence="3" id="KW-0645">Protease</keyword>
<evidence type="ECO:0000256" key="8">
    <source>
        <dbReference type="ARBA" id="ARBA00023049"/>
    </source>
</evidence>
<dbReference type="InterPro" id="IPR000555">
    <property type="entry name" value="JAMM/MPN+_dom"/>
</dbReference>
<evidence type="ECO:0000256" key="2">
    <source>
        <dbReference type="ARBA" id="ARBA00010981"/>
    </source>
</evidence>
<feature type="region of interest" description="Disordered" evidence="9">
    <location>
        <begin position="137"/>
        <end position="157"/>
    </location>
</feature>
<proteinExistence type="inferred from homology"/>
<evidence type="ECO:0000256" key="5">
    <source>
        <dbReference type="ARBA" id="ARBA00022786"/>
    </source>
</evidence>
<keyword evidence="5" id="KW-0833">Ubl conjugation pathway</keyword>
<organism evidence="11 12">
    <name type="scientific">Phlyctema vagabunda</name>
    <dbReference type="NCBI Taxonomy" id="108571"/>
    <lineage>
        <taxon>Eukaryota</taxon>
        <taxon>Fungi</taxon>
        <taxon>Dikarya</taxon>
        <taxon>Ascomycota</taxon>
        <taxon>Pezizomycotina</taxon>
        <taxon>Leotiomycetes</taxon>
        <taxon>Helotiales</taxon>
        <taxon>Dermateaceae</taxon>
        <taxon>Phlyctema</taxon>
    </lineage>
</organism>
<keyword evidence="8" id="KW-0482">Metalloprotease</keyword>
<keyword evidence="7" id="KW-0862">Zinc</keyword>
<dbReference type="PANTHER" id="PTHR12947:SF13">
    <property type="entry name" value="FI19924P1"/>
    <property type="match status" value="1"/>
</dbReference>
<evidence type="ECO:0000259" key="10">
    <source>
        <dbReference type="PROSITE" id="PS50249"/>
    </source>
</evidence>
<dbReference type="SUPFAM" id="SSF140856">
    <property type="entry name" value="USP8 N-terminal domain-like"/>
    <property type="match status" value="1"/>
</dbReference>
<feature type="compositionally biased region" description="Basic and acidic residues" evidence="9">
    <location>
        <begin position="233"/>
        <end position="259"/>
    </location>
</feature>
<dbReference type="InterPro" id="IPR037518">
    <property type="entry name" value="MPN"/>
</dbReference>
<evidence type="ECO:0000256" key="7">
    <source>
        <dbReference type="ARBA" id="ARBA00022833"/>
    </source>
</evidence>
<reference evidence="11 12" key="1">
    <citation type="submission" date="2024-06" db="EMBL/GenBank/DDBJ databases">
        <title>Complete genome of Phlyctema vagabunda strain 19-DSS-EL-015.</title>
        <authorList>
            <person name="Fiorenzani C."/>
        </authorList>
    </citation>
    <scope>NUCLEOTIDE SEQUENCE [LARGE SCALE GENOMIC DNA]</scope>
    <source>
        <strain evidence="11 12">19-DSS-EL-015</strain>
    </source>
</reference>
<dbReference type="Gene3D" id="1.20.58.80">
    <property type="entry name" value="Phosphotransferase system, lactose/cellobiose-type IIA subunit"/>
    <property type="match status" value="1"/>
</dbReference>
<keyword evidence="4" id="KW-0479">Metal-binding</keyword>
<comment type="similarity">
    <text evidence="2">Belongs to the peptidase M67C family.</text>
</comment>
<feature type="compositionally biased region" description="Polar residues" evidence="9">
    <location>
        <begin position="294"/>
        <end position="307"/>
    </location>
</feature>
<name>A0ABR4PT94_9HELO</name>
<dbReference type="SMART" id="SM00232">
    <property type="entry name" value="JAB_MPN"/>
    <property type="match status" value="1"/>
</dbReference>